<protein>
    <submittedName>
        <fullName evidence="1">Uncharacterized protein</fullName>
    </submittedName>
</protein>
<evidence type="ECO:0000313" key="2">
    <source>
        <dbReference type="Proteomes" id="UP000077469"/>
    </source>
</evidence>
<dbReference type="Gene3D" id="3.30.420.40">
    <property type="match status" value="2"/>
</dbReference>
<dbReference type="KEGG" id="phy:AJ81_00280"/>
<accession>A0A0X1KTK7</accession>
<reference evidence="1 2" key="1">
    <citation type="submission" date="2014-01" db="EMBL/GenBank/DDBJ databases">
        <title>Genome sequencing of Thermotog hypogea.</title>
        <authorList>
            <person name="Zhang X."/>
            <person name="Alvare G."/>
            <person name="Fristensky B."/>
            <person name="Chen L."/>
            <person name="Suen T."/>
            <person name="Chen Q."/>
            <person name="Ma K."/>
        </authorList>
    </citation>
    <scope>NUCLEOTIDE SEQUENCE [LARGE SCALE GENOMIC DNA]</scope>
    <source>
        <strain evidence="1 2">DSM 11164</strain>
    </source>
</reference>
<dbReference type="PATRIC" id="fig|1123384.7.peg.53"/>
<organism evidence="1 2">
    <name type="scientific">Pseudothermotoga hypogea DSM 11164 = NBRC 106472</name>
    <dbReference type="NCBI Taxonomy" id="1123384"/>
    <lineage>
        <taxon>Bacteria</taxon>
        <taxon>Thermotogati</taxon>
        <taxon>Thermotogota</taxon>
        <taxon>Thermotogae</taxon>
        <taxon>Thermotogales</taxon>
        <taxon>Thermotogaceae</taxon>
        <taxon>Pseudothermotoga</taxon>
    </lineage>
</organism>
<dbReference type="AlphaFoldDB" id="A0A0X1KTK7"/>
<keyword evidence="2" id="KW-1185">Reference proteome</keyword>
<name>A0A0X1KTK7_9THEM</name>
<dbReference type="OrthoDB" id="36882at2"/>
<dbReference type="PaxDb" id="1123384-AJ81_00280"/>
<dbReference type="RefSeq" id="WP_031502995.1">
    <property type="nucleotide sequence ID" value="NC_022795.1"/>
</dbReference>
<dbReference type="Proteomes" id="UP000077469">
    <property type="component" value="Chromosome"/>
</dbReference>
<dbReference type="Gene3D" id="3.30.1490.300">
    <property type="match status" value="1"/>
</dbReference>
<dbReference type="EMBL" id="CP007141">
    <property type="protein sequence ID" value="AJC74605.1"/>
    <property type="molecule type" value="Genomic_DNA"/>
</dbReference>
<gene>
    <name evidence="1" type="ORF">AJ81_00280</name>
</gene>
<evidence type="ECO:0000313" key="1">
    <source>
        <dbReference type="EMBL" id="AJC74605.1"/>
    </source>
</evidence>
<sequence>MQIFHKMITAIDIGKNWVQGSRARKFRGILSNPVFLGVRKDEDVVERLKELRSKLKPDVEDIVVTNFPMEDVLFNTVDVPKEIKKRELRAYAVAEMSRILNLSSSEMALDCMMNPVGKALVMVTKARRLNEWVSSITSAGFPLPDVVIPDVFKYLQLIRVPVRETCVLIFLMPDYSTAIVCVAGSPLGIRTFSHSVEETIAIVSEETGLSKEEIARELAKPEPNNARNVFESIVIDLPYAIEREIIFLLSSALPGSLIRDVAGFYVFCDPMDFAPHYARLFETVETFQGKIQTLRLDIEAKNLPMGIVGLLLRGGEEFGKNKLVQI</sequence>
<dbReference type="STRING" id="1123384.AJ81_00280"/>
<proteinExistence type="predicted"/>